<organism evidence="1 2">
    <name type="scientific">Ricinus communis</name>
    <name type="common">Castor bean</name>
    <dbReference type="NCBI Taxonomy" id="3988"/>
    <lineage>
        <taxon>Eukaryota</taxon>
        <taxon>Viridiplantae</taxon>
        <taxon>Streptophyta</taxon>
        <taxon>Embryophyta</taxon>
        <taxon>Tracheophyta</taxon>
        <taxon>Spermatophyta</taxon>
        <taxon>Magnoliopsida</taxon>
        <taxon>eudicotyledons</taxon>
        <taxon>Gunneridae</taxon>
        <taxon>Pentapetalae</taxon>
        <taxon>rosids</taxon>
        <taxon>fabids</taxon>
        <taxon>Malpighiales</taxon>
        <taxon>Euphorbiaceae</taxon>
        <taxon>Acalyphoideae</taxon>
        <taxon>Acalypheae</taxon>
        <taxon>Ricinus</taxon>
    </lineage>
</organism>
<keyword evidence="2" id="KW-1185">Reference proteome</keyword>
<dbReference type="EMBL" id="EQ974423">
    <property type="protein sequence ID" value="EEF29562.1"/>
    <property type="molecule type" value="Genomic_DNA"/>
</dbReference>
<dbReference type="PANTHER" id="PTHR35304">
    <property type="entry name" value="OS05G0120300 PROTEIN-RELATED"/>
    <property type="match status" value="1"/>
</dbReference>
<dbReference type="OMA" id="KICCAAL"/>
<evidence type="ECO:0000313" key="1">
    <source>
        <dbReference type="EMBL" id="EEF29562.1"/>
    </source>
</evidence>
<dbReference type="InParanoid" id="B9T3I6"/>
<name>B9T3I6_RICCO</name>
<dbReference type="AlphaFoldDB" id="B9T3I6"/>
<gene>
    <name evidence="1" type="ORF">RCOM_1263540</name>
</gene>
<protein>
    <submittedName>
        <fullName evidence="1">Uncharacterized protein</fullName>
    </submittedName>
</protein>
<reference evidence="2" key="1">
    <citation type="journal article" date="2010" name="Nat. Biotechnol.">
        <title>Draft genome sequence of the oilseed species Ricinus communis.</title>
        <authorList>
            <person name="Chan A.P."/>
            <person name="Crabtree J."/>
            <person name="Zhao Q."/>
            <person name="Lorenzi H."/>
            <person name="Orvis J."/>
            <person name="Puiu D."/>
            <person name="Melake-Berhan A."/>
            <person name="Jones K.M."/>
            <person name="Redman J."/>
            <person name="Chen G."/>
            <person name="Cahoon E.B."/>
            <person name="Gedil M."/>
            <person name="Stanke M."/>
            <person name="Haas B.J."/>
            <person name="Wortman J.R."/>
            <person name="Fraser-Liggett C.M."/>
            <person name="Ravel J."/>
            <person name="Rabinowicz P.D."/>
        </authorList>
    </citation>
    <scope>NUCLEOTIDE SEQUENCE [LARGE SCALE GENOMIC DNA]</scope>
    <source>
        <strain evidence="2">cv. Hale</strain>
    </source>
</reference>
<dbReference type="STRING" id="3988.B9T3I6"/>
<evidence type="ECO:0000313" key="2">
    <source>
        <dbReference type="Proteomes" id="UP000008311"/>
    </source>
</evidence>
<accession>B9T3I6</accession>
<dbReference type="PANTHER" id="PTHR35304:SF14">
    <property type="match status" value="1"/>
</dbReference>
<dbReference type="OrthoDB" id="749576at2759"/>
<dbReference type="KEGG" id="rcu:8278046"/>
<sequence>MAYCTIDTPVPLRSPYINLHGWPEPNRCRRSLGVHGTQARVVDSRSCRQMYLRSYTFSRKESFEEKTKKRFGKVRERINRGISRKRSSSDGEREYSLRRVPCAALLSMFRRLMVSCTTKVDIAED</sequence>
<dbReference type="Proteomes" id="UP000008311">
    <property type="component" value="Unassembled WGS sequence"/>
</dbReference>
<proteinExistence type="predicted"/>